<name>A0A372NUA7_9SPHI</name>
<dbReference type="CDD" id="cd07814">
    <property type="entry name" value="SRPBCC_CalC_Aha1-like"/>
    <property type="match status" value="1"/>
</dbReference>
<dbReference type="AlphaFoldDB" id="A0A372NUA7"/>
<dbReference type="InterPro" id="IPR013538">
    <property type="entry name" value="ASHA1/2-like_C"/>
</dbReference>
<evidence type="ECO:0000313" key="4">
    <source>
        <dbReference type="Proteomes" id="UP000264217"/>
    </source>
</evidence>
<dbReference type="EMBL" id="QWDC01000002">
    <property type="protein sequence ID" value="RFZ92491.1"/>
    <property type="molecule type" value="Genomic_DNA"/>
</dbReference>
<feature type="domain" description="Activator of Hsp90 ATPase homologue 1/2-like C-terminal" evidence="2">
    <location>
        <begin position="13"/>
        <end position="133"/>
    </location>
</feature>
<sequence length="145" mass="16440">MEDLKISFTVPQTPSEVFEAVTNVRGWWLATLDGESADVGDEFVYRHGDLHYSRHRLTEVVPDKKVVWLTTDSSINFVDDKTEWTGTTVTFDILQKDGLTTLEFTHQGLVPQLECFEACTGGWQYYIDSLRQLIVSGEGHPDNKA</sequence>
<evidence type="ECO:0000313" key="3">
    <source>
        <dbReference type="EMBL" id="RFZ92491.1"/>
    </source>
</evidence>
<dbReference type="RefSeq" id="WP_117392200.1">
    <property type="nucleotide sequence ID" value="NZ_QWDC01000002.1"/>
</dbReference>
<protein>
    <submittedName>
        <fullName evidence="3">SRPBCC domain-containing protein</fullName>
    </submittedName>
</protein>
<keyword evidence="4" id="KW-1185">Reference proteome</keyword>
<gene>
    <name evidence="3" type="ORF">D0C36_13770</name>
</gene>
<dbReference type="OrthoDB" id="287565at2"/>
<dbReference type="SUPFAM" id="SSF55961">
    <property type="entry name" value="Bet v1-like"/>
    <property type="match status" value="1"/>
</dbReference>
<comment type="similarity">
    <text evidence="1">Belongs to the AHA1 family.</text>
</comment>
<dbReference type="Proteomes" id="UP000264217">
    <property type="component" value="Unassembled WGS sequence"/>
</dbReference>
<organism evidence="3 4">
    <name type="scientific">Mucilaginibacter conchicola</name>
    <dbReference type="NCBI Taxonomy" id="2303333"/>
    <lineage>
        <taxon>Bacteria</taxon>
        <taxon>Pseudomonadati</taxon>
        <taxon>Bacteroidota</taxon>
        <taxon>Sphingobacteriia</taxon>
        <taxon>Sphingobacteriales</taxon>
        <taxon>Sphingobacteriaceae</taxon>
        <taxon>Mucilaginibacter</taxon>
    </lineage>
</organism>
<comment type="caution">
    <text evidence="3">The sequence shown here is derived from an EMBL/GenBank/DDBJ whole genome shotgun (WGS) entry which is preliminary data.</text>
</comment>
<accession>A0A372NUA7</accession>
<dbReference type="InterPro" id="IPR023393">
    <property type="entry name" value="START-like_dom_sf"/>
</dbReference>
<dbReference type="Pfam" id="PF08327">
    <property type="entry name" value="AHSA1"/>
    <property type="match status" value="1"/>
</dbReference>
<reference evidence="3 4" key="1">
    <citation type="submission" date="2018-08" db="EMBL/GenBank/DDBJ databases">
        <title>Mucilaginibacter sp. MYSH2.</title>
        <authorList>
            <person name="Seo T."/>
        </authorList>
    </citation>
    <scope>NUCLEOTIDE SEQUENCE [LARGE SCALE GENOMIC DNA]</scope>
    <source>
        <strain evidence="3 4">MYSH2</strain>
    </source>
</reference>
<evidence type="ECO:0000256" key="1">
    <source>
        <dbReference type="ARBA" id="ARBA00006817"/>
    </source>
</evidence>
<proteinExistence type="inferred from homology"/>
<evidence type="ECO:0000259" key="2">
    <source>
        <dbReference type="Pfam" id="PF08327"/>
    </source>
</evidence>
<dbReference type="Gene3D" id="3.30.530.20">
    <property type="match status" value="1"/>
</dbReference>